<name>A0A5J4QUQ0_9ZZZZ</name>
<dbReference type="AlphaFoldDB" id="A0A5J4QUQ0"/>
<dbReference type="EMBL" id="SNRY01002603">
    <property type="protein sequence ID" value="KAA6324303.1"/>
    <property type="molecule type" value="Genomic_DNA"/>
</dbReference>
<dbReference type="EMBL" id="SNRY01002603">
    <property type="protein sequence ID" value="KAA6324305.1"/>
    <property type="molecule type" value="Genomic_DNA"/>
</dbReference>
<proteinExistence type="predicted"/>
<evidence type="ECO:0008006" key="3">
    <source>
        <dbReference type="Google" id="ProtNLM"/>
    </source>
</evidence>
<gene>
    <name evidence="1" type="ORF">EZS27_026352</name>
    <name evidence="2" type="ORF">EZS27_026354</name>
</gene>
<protein>
    <recommendedName>
        <fullName evidence="3">DUF4868 domain-containing protein</fullName>
    </recommendedName>
</protein>
<sequence length="340" mass="39565">MTINELLDKVSATNVEDAKLYFITRILRDGIKKSAKLMDKFIFKVYQVDIDDEIRQYLYDCSKEQLEHVIKKDFEMIDYDVISDDTEHLFTYSMKNKAMSFADFVLNKLNSNTPKVMGIDKIISDIEELWAYCVGFNDVENSDWIYTFRKIQSGKVAVDEKENQKTLVAKAIRTLFNTQSKKLELLKGETVNLDKQIDCVYYGETFYVIKKGYFEQIIGLQEEYKEQSKQVASEMKQTNMFEGLDKIEEEIEKNPAIHKKLVRIAKIGNYREITPQIVKKMEKVCKKYGNKLNVKNGKLAIEEKEDIDTILKMLADYYKTGDVTGKPYGTFSGKEIKLEV</sequence>
<dbReference type="Pfam" id="PF16162">
    <property type="entry name" value="KwaB"/>
    <property type="match status" value="1"/>
</dbReference>
<comment type="caution">
    <text evidence="1">The sequence shown here is derived from an EMBL/GenBank/DDBJ whole genome shotgun (WGS) entry which is preliminary data.</text>
</comment>
<accession>A0A5J4QUQ0</accession>
<evidence type="ECO:0000313" key="1">
    <source>
        <dbReference type="EMBL" id="KAA6324303.1"/>
    </source>
</evidence>
<evidence type="ECO:0000313" key="2">
    <source>
        <dbReference type="EMBL" id="KAA6324305.1"/>
    </source>
</evidence>
<reference evidence="1" key="1">
    <citation type="submission" date="2019-03" db="EMBL/GenBank/DDBJ databases">
        <title>Single cell metagenomics reveals metabolic interactions within the superorganism composed of flagellate Streblomastix strix and complex community of Bacteroidetes bacteria on its surface.</title>
        <authorList>
            <person name="Treitli S.C."/>
            <person name="Kolisko M."/>
            <person name="Husnik F."/>
            <person name="Keeling P."/>
            <person name="Hampl V."/>
        </authorList>
    </citation>
    <scope>NUCLEOTIDE SEQUENCE</scope>
    <source>
        <strain evidence="1">STM</strain>
    </source>
</reference>
<organism evidence="1">
    <name type="scientific">termite gut metagenome</name>
    <dbReference type="NCBI Taxonomy" id="433724"/>
    <lineage>
        <taxon>unclassified sequences</taxon>
        <taxon>metagenomes</taxon>
        <taxon>organismal metagenomes</taxon>
    </lineage>
</organism>
<dbReference type="InterPro" id="IPR032359">
    <property type="entry name" value="KwaB-like"/>
</dbReference>